<evidence type="ECO:0000313" key="1">
    <source>
        <dbReference type="EMBL" id="VVT28071.1"/>
    </source>
</evidence>
<evidence type="ECO:0000313" key="2">
    <source>
        <dbReference type="Proteomes" id="UP000326857"/>
    </source>
</evidence>
<name>A0A5E8AEW8_9SPHN</name>
<gene>
    <name evidence="1" type="ORF">SPHINGO391_500127</name>
</gene>
<organism evidence="1 2">
    <name type="scientific">Sphingomonas aurantiaca</name>
    <dbReference type="NCBI Taxonomy" id="185949"/>
    <lineage>
        <taxon>Bacteria</taxon>
        <taxon>Pseudomonadati</taxon>
        <taxon>Pseudomonadota</taxon>
        <taxon>Alphaproteobacteria</taxon>
        <taxon>Sphingomonadales</taxon>
        <taxon>Sphingomonadaceae</taxon>
        <taxon>Sphingomonas</taxon>
    </lineage>
</organism>
<sequence>MRSVRRCGSITVQLGSIKAPSSIVMRCSMSFVSTGVFSQFYNPPSVVEASLAVNSLPPQYLTFAPA</sequence>
<dbReference type="AlphaFoldDB" id="A0A5E8AEW8"/>
<reference evidence="1 2" key="1">
    <citation type="submission" date="2019-09" db="EMBL/GenBank/DDBJ databases">
        <authorList>
            <person name="Dittami M. S."/>
        </authorList>
    </citation>
    <scope>NUCLEOTIDE SEQUENCE [LARGE SCALE GENOMIC DNA]</scope>
    <source>
        <strain evidence="1">SPHINGO391</strain>
    </source>
</reference>
<protein>
    <submittedName>
        <fullName evidence="1">Uncharacterized protein</fullName>
    </submittedName>
</protein>
<proteinExistence type="predicted"/>
<accession>A0A5E8AEW8</accession>
<dbReference type="Proteomes" id="UP000326857">
    <property type="component" value="Unassembled WGS sequence"/>
</dbReference>
<dbReference type="EMBL" id="CABVLI010000046">
    <property type="protein sequence ID" value="VVT28071.1"/>
    <property type="molecule type" value="Genomic_DNA"/>
</dbReference>